<comment type="caution">
    <text evidence="8">The sequence shown here is derived from an EMBL/GenBank/DDBJ whole genome shotgun (WGS) entry which is preliminary data.</text>
</comment>
<evidence type="ECO:0000313" key="8">
    <source>
        <dbReference type="EMBL" id="KAF3456195.1"/>
    </source>
</evidence>
<reference evidence="8" key="1">
    <citation type="submission" date="2020-03" db="EMBL/GenBank/DDBJ databases">
        <title>A high-quality chromosome-level genome assembly of a woody plant with both climbing and erect habits, Rhamnella rubrinervis.</title>
        <authorList>
            <person name="Lu Z."/>
            <person name="Yang Y."/>
            <person name="Zhu X."/>
            <person name="Sun Y."/>
        </authorList>
    </citation>
    <scope>NUCLEOTIDE SEQUENCE</scope>
    <source>
        <strain evidence="8">BYM</strain>
        <tissue evidence="8">Leaf</tissue>
    </source>
</reference>
<keyword evidence="2 6" id="KW-0479">Metal-binding</keyword>
<keyword evidence="4 6" id="KW-0560">Oxidoreductase</keyword>
<gene>
    <name evidence="8" type="ORF">FNV43_RR00845</name>
</gene>
<dbReference type="InterPro" id="IPR044861">
    <property type="entry name" value="IPNS-like_FE2OG_OXY"/>
</dbReference>
<dbReference type="InterPro" id="IPR026992">
    <property type="entry name" value="DIOX_N"/>
</dbReference>
<dbReference type="Pfam" id="PF14226">
    <property type="entry name" value="DIOX_N"/>
    <property type="match status" value="1"/>
</dbReference>
<keyword evidence="5 6" id="KW-0408">Iron</keyword>
<accession>A0A8K0HR55</accession>
<evidence type="ECO:0000256" key="5">
    <source>
        <dbReference type="ARBA" id="ARBA00023004"/>
    </source>
</evidence>
<comment type="similarity">
    <text evidence="1 6">Belongs to the iron/ascorbate-dependent oxidoreductase family.</text>
</comment>
<sequence length="366" mass="41277">MAPVPISPIKVGHIDDVQELRKAKPTTIPERFVRDMTDRPTMASATALSSSSVIPIVNFSKLSKGNKDEIQNEILQLATACEEWGFFQVINHGIDLSLLEGIENVAKEFFMLPLEEKQKYPMAPGTVQGYGQAFVFSEDQKLDWCNMFALGIEPKFMRNLQLWPIKPSKFSETVEVYSREIRKLSQSLLKYIAMSLGLKGDILNDMFGMAVQAIRMNYYPPCSRPDLVLGLSPHSDGSALTILQERKGSSVGLQILKDNKWVSVQPIPNALVINIGDTIEVLTNGKYKSVEHRAVTHKEKDRLSMVTFYAPSYDIEIGPLPEMVDENNPCKYRRYNHGEYSKHYVTNKLQGKKTLDFAKIPAENSN</sequence>
<dbReference type="Pfam" id="PF03171">
    <property type="entry name" value="2OG-FeII_Oxy"/>
    <property type="match status" value="1"/>
</dbReference>
<evidence type="ECO:0000313" key="9">
    <source>
        <dbReference type="Proteomes" id="UP000796880"/>
    </source>
</evidence>
<evidence type="ECO:0000256" key="1">
    <source>
        <dbReference type="ARBA" id="ARBA00008056"/>
    </source>
</evidence>
<evidence type="ECO:0000256" key="6">
    <source>
        <dbReference type="RuleBase" id="RU003682"/>
    </source>
</evidence>
<protein>
    <recommendedName>
        <fullName evidence="7">Fe2OG dioxygenase domain-containing protein</fullName>
    </recommendedName>
</protein>
<dbReference type="SUPFAM" id="SSF51197">
    <property type="entry name" value="Clavaminate synthase-like"/>
    <property type="match status" value="1"/>
</dbReference>
<evidence type="ECO:0000256" key="2">
    <source>
        <dbReference type="ARBA" id="ARBA00022723"/>
    </source>
</evidence>
<dbReference type="InterPro" id="IPR005123">
    <property type="entry name" value="Oxoglu/Fe-dep_dioxygenase_dom"/>
</dbReference>
<dbReference type="EMBL" id="VOIH02000001">
    <property type="protein sequence ID" value="KAF3456195.1"/>
    <property type="molecule type" value="Genomic_DNA"/>
</dbReference>
<feature type="domain" description="Fe2OG dioxygenase" evidence="7">
    <location>
        <begin position="209"/>
        <end position="311"/>
    </location>
</feature>
<organism evidence="8 9">
    <name type="scientific">Rhamnella rubrinervis</name>
    <dbReference type="NCBI Taxonomy" id="2594499"/>
    <lineage>
        <taxon>Eukaryota</taxon>
        <taxon>Viridiplantae</taxon>
        <taxon>Streptophyta</taxon>
        <taxon>Embryophyta</taxon>
        <taxon>Tracheophyta</taxon>
        <taxon>Spermatophyta</taxon>
        <taxon>Magnoliopsida</taxon>
        <taxon>eudicotyledons</taxon>
        <taxon>Gunneridae</taxon>
        <taxon>Pentapetalae</taxon>
        <taxon>rosids</taxon>
        <taxon>fabids</taxon>
        <taxon>Rosales</taxon>
        <taxon>Rhamnaceae</taxon>
        <taxon>rhamnoid group</taxon>
        <taxon>Rhamneae</taxon>
        <taxon>Rhamnella</taxon>
    </lineage>
</organism>
<dbReference type="GO" id="GO:0031418">
    <property type="term" value="F:L-ascorbic acid binding"/>
    <property type="evidence" value="ECO:0007669"/>
    <property type="project" value="UniProtKB-KW"/>
</dbReference>
<dbReference type="PANTHER" id="PTHR47991">
    <property type="entry name" value="OXOGLUTARATE/IRON-DEPENDENT DIOXYGENASE"/>
    <property type="match status" value="1"/>
</dbReference>
<evidence type="ECO:0000256" key="3">
    <source>
        <dbReference type="ARBA" id="ARBA00022896"/>
    </source>
</evidence>
<keyword evidence="3" id="KW-0847">Vitamin C</keyword>
<proteinExistence type="inferred from homology"/>
<dbReference type="AlphaFoldDB" id="A0A8K0HR55"/>
<evidence type="ECO:0000259" key="7">
    <source>
        <dbReference type="PROSITE" id="PS51471"/>
    </source>
</evidence>
<dbReference type="GO" id="GO:0046872">
    <property type="term" value="F:metal ion binding"/>
    <property type="evidence" value="ECO:0007669"/>
    <property type="project" value="UniProtKB-KW"/>
</dbReference>
<dbReference type="FunFam" id="2.60.120.330:FF:000001">
    <property type="entry name" value="Protein SRG1"/>
    <property type="match status" value="1"/>
</dbReference>
<keyword evidence="9" id="KW-1185">Reference proteome</keyword>
<name>A0A8K0HR55_9ROSA</name>
<dbReference type="GO" id="GO:0016491">
    <property type="term" value="F:oxidoreductase activity"/>
    <property type="evidence" value="ECO:0007669"/>
    <property type="project" value="UniProtKB-KW"/>
</dbReference>
<dbReference type="PROSITE" id="PS51471">
    <property type="entry name" value="FE2OG_OXY"/>
    <property type="match status" value="1"/>
</dbReference>
<dbReference type="InterPro" id="IPR027443">
    <property type="entry name" value="IPNS-like_sf"/>
</dbReference>
<dbReference type="Gene3D" id="2.60.120.330">
    <property type="entry name" value="B-lactam Antibiotic, Isopenicillin N Synthase, Chain"/>
    <property type="match status" value="1"/>
</dbReference>
<dbReference type="Proteomes" id="UP000796880">
    <property type="component" value="Unassembled WGS sequence"/>
</dbReference>
<dbReference type="OrthoDB" id="288590at2759"/>
<dbReference type="InterPro" id="IPR050295">
    <property type="entry name" value="Plant_2OG-oxidoreductases"/>
</dbReference>
<evidence type="ECO:0000256" key="4">
    <source>
        <dbReference type="ARBA" id="ARBA00023002"/>
    </source>
</evidence>